<accession>A0A5B0MPX5</accession>
<proteinExistence type="predicted"/>
<feature type="compositionally biased region" description="Polar residues" evidence="1">
    <location>
        <begin position="100"/>
        <end position="111"/>
    </location>
</feature>
<keyword evidence="2" id="KW-1133">Transmembrane helix</keyword>
<evidence type="ECO:0000313" key="4">
    <source>
        <dbReference type="EMBL" id="KAA1078064.1"/>
    </source>
</evidence>
<feature type="region of interest" description="Disordered" evidence="1">
    <location>
        <begin position="90"/>
        <end position="117"/>
    </location>
</feature>
<reference evidence="4 5" key="1">
    <citation type="submission" date="2019-05" db="EMBL/GenBank/DDBJ databases">
        <title>Emergence of the Ug99 lineage of the wheat stem rust pathogen through somatic hybridization.</title>
        <authorList>
            <person name="Li F."/>
            <person name="Upadhyaya N.M."/>
            <person name="Sperschneider J."/>
            <person name="Matny O."/>
            <person name="Nguyen-Phuc H."/>
            <person name="Mago R."/>
            <person name="Raley C."/>
            <person name="Miller M.E."/>
            <person name="Silverstein K.A.T."/>
            <person name="Henningsen E."/>
            <person name="Hirsch C.D."/>
            <person name="Visser B."/>
            <person name="Pretorius Z.A."/>
            <person name="Steffenson B.J."/>
            <person name="Schwessinger B."/>
            <person name="Dodds P.N."/>
            <person name="Figueroa M."/>
        </authorList>
    </citation>
    <scope>NUCLEOTIDE SEQUENCE [LARGE SCALE GENOMIC DNA]</scope>
    <source>
        <strain evidence="4">21-0</strain>
    </source>
</reference>
<evidence type="ECO:0000256" key="2">
    <source>
        <dbReference type="SAM" id="Phobius"/>
    </source>
</evidence>
<dbReference type="EMBL" id="VSWC01000144">
    <property type="protein sequence ID" value="KAA1078064.1"/>
    <property type="molecule type" value="Genomic_DNA"/>
</dbReference>
<keyword evidence="2" id="KW-0472">Membrane</keyword>
<dbReference type="AlphaFoldDB" id="A0A5B0MPX5"/>
<dbReference type="Proteomes" id="UP000324748">
    <property type="component" value="Unassembled WGS sequence"/>
</dbReference>
<keyword evidence="5" id="KW-1185">Reference proteome</keyword>
<evidence type="ECO:0000313" key="5">
    <source>
        <dbReference type="Proteomes" id="UP000324748"/>
    </source>
</evidence>
<organism evidence="4 5">
    <name type="scientific">Puccinia graminis f. sp. tritici</name>
    <dbReference type="NCBI Taxonomy" id="56615"/>
    <lineage>
        <taxon>Eukaryota</taxon>
        <taxon>Fungi</taxon>
        <taxon>Dikarya</taxon>
        <taxon>Basidiomycota</taxon>
        <taxon>Pucciniomycotina</taxon>
        <taxon>Pucciniomycetes</taxon>
        <taxon>Pucciniales</taxon>
        <taxon>Pucciniaceae</taxon>
        <taxon>Puccinia</taxon>
    </lineage>
</organism>
<feature type="chain" id="PRO_5023045952" evidence="3">
    <location>
        <begin position="20"/>
        <end position="321"/>
    </location>
</feature>
<name>A0A5B0MPX5_PUCGR</name>
<gene>
    <name evidence="4" type="ORF">PGT21_027965</name>
</gene>
<feature type="transmembrane region" description="Helical" evidence="2">
    <location>
        <begin position="294"/>
        <end position="312"/>
    </location>
</feature>
<evidence type="ECO:0000256" key="3">
    <source>
        <dbReference type="SAM" id="SignalP"/>
    </source>
</evidence>
<evidence type="ECO:0000256" key="1">
    <source>
        <dbReference type="SAM" id="MobiDB-lite"/>
    </source>
</evidence>
<keyword evidence="3" id="KW-0732">Signal</keyword>
<sequence>MVRWSLLLPFFSHILIVECGERLTHLNLKSSERGEVAESSIFQRASNPVPVNEGHQRIPLQGDSEVLGHKFPAVGSSLNQRPEVSIRIDPKEISGDQWRPKQTYSHSNLNRSPHKSAVGWNPLDIENLGHSRAYSSQARNQISQFDSRPIMNRGNQPSIPSDALMHGEAVPVYRSSRTPQGFVVIVPLDPASEAQLENNLHAEAKTNWQSVNEIAATFRRGLHIFAADVLRTFGRTPPPPALVCFGLILLLDRLGTKEKIGLEKEANIRNGVRNNGSLSEIATSDLSSDSFNDTALPFFVSAMFLTWLYFFLKDFIRYRRQ</sequence>
<comment type="caution">
    <text evidence="4">The sequence shown here is derived from an EMBL/GenBank/DDBJ whole genome shotgun (WGS) entry which is preliminary data.</text>
</comment>
<protein>
    <submittedName>
        <fullName evidence="4">Uncharacterized protein</fullName>
    </submittedName>
</protein>
<feature type="signal peptide" evidence="3">
    <location>
        <begin position="1"/>
        <end position="19"/>
    </location>
</feature>
<keyword evidence="2" id="KW-0812">Transmembrane</keyword>